<keyword evidence="3" id="KW-1185">Reference proteome</keyword>
<reference evidence="2 3" key="1">
    <citation type="submission" date="2015-03" db="EMBL/GenBank/DDBJ databases">
        <title>RNA-seq based gene annotation and comparative genomics of four Zymoseptoria species reveal species-specific pathogenicity related genes and transposable element activity.</title>
        <authorList>
            <person name="Grandaubert J."/>
            <person name="Bhattacharyya A."/>
            <person name="Stukenbrock E.H."/>
        </authorList>
    </citation>
    <scope>NUCLEOTIDE SEQUENCE [LARGE SCALE GENOMIC DNA]</scope>
    <source>
        <strain evidence="2 3">Zb18110</strain>
    </source>
</reference>
<sequence length="251" mass="28529">MSPPVATPPPSIMGPSKLPPFSQRKVQAARDDLMLQMNDPELDELIKILQTRQRRNRATGISNQSCSLLKLPAELVNYIYEDVAADAYGKAVTPHLTDEQGKKVRPSLLGTCYQIYQEFSGVLWSPKYMRAKMFGGQGQSLVITKPRLLHAIANELLSSLMFNARRTHTTNPDEHCQEDVDRHLYQHANAWNGYITSQCAGAFEYWSKFQIHVANTESDLGKLSMKHRPEDFIQIQGLTFLIKDKDKRRVI</sequence>
<dbReference type="Proteomes" id="UP000033647">
    <property type="component" value="Unassembled WGS sequence"/>
</dbReference>
<dbReference type="OrthoDB" id="3650688at2759"/>
<feature type="compositionally biased region" description="Pro residues" evidence="1">
    <location>
        <begin position="1"/>
        <end position="12"/>
    </location>
</feature>
<proteinExistence type="predicted"/>
<feature type="region of interest" description="Disordered" evidence="1">
    <location>
        <begin position="1"/>
        <end position="20"/>
    </location>
</feature>
<organism evidence="2 3">
    <name type="scientific">Zymoseptoria brevis</name>
    <dbReference type="NCBI Taxonomy" id="1047168"/>
    <lineage>
        <taxon>Eukaryota</taxon>
        <taxon>Fungi</taxon>
        <taxon>Dikarya</taxon>
        <taxon>Ascomycota</taxon>
        <taxon>Pezizomycotina</taxon>
        <taxon>Dothideomycetes</taxon>
        <taxon>Dothideomycetidae</taxon>
        <taxon>Mycosphaerellales</taxon>
        <taxon>Mycosphaerellaceae</taxon>
        <taxon>Zymoseptoria</taxon>
    </lineage>
</organism>
<evidence type="ECO:0000256" key="1">
    <source>
        <dbReference type="SAM" id="MobiDB-lite"/>
    </source>
</evidence>
<evidence type="ECO:0000313" key="2">
    <source>
        <dbReference type="EMBL" id="KJY01593.1"/>
    </source>
</evidence>
<comment type="caution">
    <text evidence="2">The sequence shown here is derived from an EMBL/GenBank/DDBJ whole genome shotgun (WGS) entry which is preliminary data.</text>
</comment>
<accession>A0A0F4GX33</accession>
<evidence type="ECO:0000313" key="3">
    <source>
        <dbReference type="Proteomes" id="UP000033647"/>
    </source>
</evidence>
<dbReference type="AlphaFoldDB" id="A0A0F4GX33"/>
<name>A0A0F4GX33_9PEZI</name>
<protein>
    <submittedName>
        <fullName evidence="2">Uncharacterized protein</fullName>
    </submittedName>
</protein>
<gene>
    <name evidence="2" type="ORF">TI39_contig285g00057</name>
</gene>
<dbReference type="EMBL" id="LAFY01000277">
    <property type="protein sequence ID" value="KJY01593.1"/>
    <property type="molecule type" value="Genomic_DNA"/>
</dbReference>